<dbReference type="Proteomes" id="UP000007797">
    <property type="component" value="Unassembled WGS sequence"/>
</dbReference>
<dbReference type="InterPro" id="IPR045669">
    <property type="entry name" value="FHIP_C"/>
</dbReference>
<dbReference type="InterPro" id="IPR019384">
    <property type="entry name" value="FHIP"/>
</dbReference>
<dbReference type="GeneID" id="14869158"/>
<name>F4Q3T3_CACFS</name>
<protein>
    <recommendedName>
        <fullName evidence="3">FHF complex subunit HOOK-interacting protein C-terminal domain-containing protein</fullName>
    </recommendedName>
</protein>
<evidence type="ECO:0000259" key="3">
    <source>
        <dbReference type="Pfam" id="PF19314"/>
    </source>
</evidence>
<dbReference type="InterPro" id="IPR036770">
    <property type="entry name" value="Ankyrin_rpt-contain_sf"/>
</dbReference>
<dbReference type="EMBL" id="GL883021">
    <property type="protein sequence ID" value="EGG16899.1"/>
    <property type="molecule type" value="Genomic_DNA"/>
</dbReference>
<sequence>MQRIFSMVGEVLAPTYHSALDDLKNHWRSIKTFYIEKHDTIESFHEFQLPGHIISMVSILIEESKSTGEAGPCLEYFLKNRILETLCLLGVHDSPNGVRKLVLQTITILLSDLSLPLLPHMSVHKPIYESFGQGESFIVFQGLLKNLWTVGSIGERARKAMIQCLELIPETNPAGPIIGGSRKNSLSEPNSNSTIYPNINLTEQFKQLQNSNIAGGGGNFKTNDSSLSSSTSSLSSLSVSPTADLIPSLTSPPPPTTSTTTMAPPPPPVPSSMTPPTSGVSMDKVTTPITTPIKSSYMSQQIPSTPLPNIQSPTTRKLMFETPAKDVPVDHDKLDVVFSDPLVLLNHVMFINNMISELIKTYNLLPLTISSVNYCISGPPIAHEHLSILECYKSRVSFICSLSSLKHNNIGEYITKLWEESFISDTLGPALLHIDDSRCATAMLYLREILPILQGNIVQKTITFLVGDTTKPETRPSEDQDDYDGDECIMKKTLISRMSHQNFIVSISSLRLFSTLLGLHNFSVLYNLILVNLPQYSNFSYLHNGSELEIAHRSITQYLSLFGNKYCRFASNIDSNLSEILHNKVSSQTNGYSAYLVDARYQISLYSQICSNWPSNYLFNNNNINNSNSNNISSPVHNNNHHQKTSIIISSPTTNNKNQQQQQQTTSENQDLYMGSFLEQLFKLFKQSLTLPIDINFVITGIFSKLCYYPCPQIYPSLIHCADDDSSPFPNLYSIIKDLSIEIENRSINIPLFIDILDQLRLHMTDIGNITNRDPSNQQPVNRLIQGLDQPTIDFLNSVIILEEFCKELASIVQARVIKEMNSNKVTFITIFRMVYLRDCIFQSFSQFPIVKDKRYQYTKGKEIVSSNPFKSLIHIYALPWEFIKHYLPPIETIHKNSIVFSLYCRHRNATLSTLVHILDWLPEGYIDIYSAMTGAASVGQFDIIKMLHNRYSHDSEMNAKAAIDNATRIGHYEIVEFLLANQYQGHDAVTVEIAARLGHVPLLKILTNDGTEWVRDLAFFSVCESGNVEAVKYLDQFRPQYLDKYVQKLSSVQGCQELFTTHEFICAITKGQSLDVVKYLHENRTEKLKDGYQLMNNACKDDSLLEILKFLHFNRTEGCTEQGLKIAAELGQLEIVKFLVSHYPELKVESAYDFATRHHHNNVVKFLYLNTTDNATIALTQSIIRLNLEMAIYLLENHTDKVQLTKTQWDILNLNNSEKWDHVKQLFEPLMVYLRDSIFQSFSQFPIAQERRYLFKKGKDIQFKSMIQTYALPWEFIKHYLPPLESLSNGSVLVSLYCRHRNATLSTLVHLLDWLPSIWINGPSVFSAAAAGGHLDIIKMLHNRYTSGKNICAKAAIENATGIGHFEIVEFLLANQYQGHGTSTVEIAAKLGHVPLLKLLTNDGTEWVRDLAFFSVCESGNVEALKYLDQFRQQYLNKMDPSYYHSAFTTHEFLYAISIGQSLDVVKYLHANRTEKLKDGYQLMNNACKDDSLLEILKFLHFNRTEGCTEHGLEIFLVSHYPELKAESAYHSATRYLQNDVVKFLYLNTTDNATIALTIAITLKNLEIAKYLLENHTDKVQLQSAHWERLNLIENEEWDHVKHLFQSLYNNIQLK</sequence>
<dbReference type="RefSeq" id="XP_004355373.1">
    <property type="nucleotide sequence ID" value="XM_004355321.1"/>
</dbReference>
<keyword evidence="5" id="KW-1185">Reference proteome</keyword>
<dbReference type="PANTHER" id="PTHR21705:SF11">
    <property type="entry name" value="FHIP FAMILY PROTEIN CG3558"/>
    <property type="match status" value="1"/>
</dbReference>
<dbReference type="Pfam" id="PF10257">
    <property type="entry name" value="RAI16-like"/>
    <property type="match status" value="2"/>
</dbReference>
<accession>F4Q3T3</accession>
<dbReference type="SUPFAM" id="SSF48403">
    <property type="entry name" value="Ankyrin repeat"/>
    <property type="match status" value="2"/>
</dbReference>
<feature type="domain" description="FHF complex subunit HOOK-interacting protein C-terminal" evidence="3">
    <location>
        <begin position="675"/>
        <end position="765"/>
    </location>
</feature>
<dbReference type="Gene3D" id="1.25.40.20">
    <property type="entry name" value="Ankyrin repeat-containing domain"/>
    <property type="match status" value="2"/>
</dbReference>
<dbReference type="KEGG" id="dfa:DFA_07880"/>
<organism evidence="4 5">
    <name type="scientific">Cavenderia fasciculata</name>
    <name type="common">Slime mold</name>
    <name type="synonym">Dictyostelium fasciculatum</name>
    <dbReference type="NCBI Taxonomy" id="261658"/>
    <lineage>
        <taxon>Eukaryota</taxon>
        <taxon>Amoebozoa</taxon>
        <taxon>Evosea</taxon>
        <taxon>Eumycetozoa</taxon>
        <taxon>Dictyostelia</taxon>
        <taxon>Acytosteliales</taxon>
        <taxon>Cavenderiaceae</taxon>
        <taxon>Cavenderia</taxon>
    </lineage>
</organism>
<evidence type="ECO:0000313" key="5">
    <source>
        <dbReference type="Proteomes" id="UP000007797"/>
    </source>
</evidence>
<dbReference type="Pfam" id="PF19314">
    <property type="entry name" value="DUF5917"/>
    <property type="match status" value="1"/>
</dbReference>
<dbReference type="InterPro" id="IPR045668">
    <property type="entry name" value="FHIP_KELAA_motif"/>
</dbReference>
<gene>
    <name evidence="4" type="ORF">DFA_07880</name>
</gene>
<evidence type="ECO:0000256" key="2">
    <source>
        <dbReference type="SAM" id="MobiDB-lite"/>
    </source>
</evidence>
<reference evidence="5" key="1">
    <citation type="journal article" date="2011" name="Genome Res.">
        <title>Phylogeny-wide analysis of social amoeba genomes highlights ancient origins for complex intercellular communication.</title>
        <authorList>
            <person name="Heidel A.J."/>
            <person name="Lawal H.M."/>
            <person name="Felder M."/>
            <person name="Schilde C."/>
            <person name="Helps N.R."/>
            <person name="Tunggal B."/>
            <person name="Rivero F."/>
            <person name="John U."/>
            <person name="Schleicher M."/>
            <person name="Eichinger L."/>
            <person name="Platzer M."/>
            <person name="Noegel A.A."/>
            <person name="Schaap P."/>
            <person name="Gloeckner G."/>
        </authorList>
    </citation>
    <scope>NUCLEOTIDE SEQUENCE [LARGE SCALE GENOMIC DNA]</scope>
    <source>
        <strain evidence="5">SH3</strain>
    </source>
</reference>
<comment type="similarity">
    <text evidence="1">Belongs to the FHIP family.</text>
</comment>
<evidence type="ECO:0000313" key="4">
    <source>
        <dbReference type="EMBL" id="EGG16899.1"/>
    </source>
</evidence>
<dbReference type="OrthoDB" id="5350595at2759"/>
<proteinExistence type="inferred from homology"/>
<feature type="region of interest" description="Disordered" evidence="2">
    <location>
        <begin position="224"/>
        <end position="286"/>
    </location>
</feature>
<dbReference type="InterPro" id="IPR002110">
    <property type="entry name" value="Ankyrin_rpt"/>
</dbReference>
<dbReference type="PANTHER" id="PTHR21705">
    <property type="entry name" value="RAI16 PROTEIN-RELATED"/>
    <property type="match status" value="1"/>
</dbReference>
<feature type="compositionally biased region" description="Low complexity" evidence="2">
    <location>
        <begin position="225"/>
        <end position="240"/>
    </location>
</feature>
<evidence type="ECO:0000256" key="1">
    <source>
        <dbReference type="ARBA" id="ARBA00024336"/>
    </source>
</evidence>
<dbReference type="Pfam" id="PF19311">
    <property type="entry name" value="KELAA"/>
    <property type="match status" value="1"/>
</dbReference>
<dbReference type="SMART" id="SM00248">
    <property type="entry name" value="ANK"/>
    <property type="match status" value="6"/>
</dbReference>